<sequence>MAGLVAGFAGLAASYCVAMVMTTRDSPVTAVAELVTRLTPGPVVERAIRILGHHDKQFLLLMILLLSGVVFAWAGRLARRSWWAPTIVFAVLGVVGGIAVWLQRGSGAIDILPIGVGFATWLVCLSLLTEPLRLHERALTAAAEVPEQPGIPARADHTRRTFLLRAGIIVAGTTVVGTVGRVVGRGRRHVEEARRLLRLPGVTGPHVPDGVRVGLEGVTPWATPARDFYRIDTAFVVPTIDPTDWQLRIHGMVDREIVLTYQQLIDRQVTQAWVTLNCVSNPVGGDLIGNAWWSGVRIADLLAAAGVQPGADAVLQTSDDGWTCGTPIGALTDQRDAMLAFAMNGRPLPIDHGFPVRTIVPGLYGYVSACKWVVEMKVTRFADIEAYWTSKGWSELGPVKISSRIDVPGDGGEVLASGGRVGGMAWSQHTGISAVEVSVDDGPWQPADIGGVPSTDTWVQWAATIDVEPGDHTLAVRATDADGQVQTGEEQDVLPDGATGWHTIDFKATETTDE</sequence>
<feature type="domain" description="Oxidoreductase molybdopterin-binding" evidence="2">
    <location>
        <begin position="236"/>
        <end position="382"/>
    </location>
</feature>
<protein>
    <submittedName>
        <fullName evidence="3">Molybdopterin-dependent oxidoreductase</fullName>
    </submittedName>
</protein>
<keyword evidence="1" id="KW-0812">Transmembrane</keyword>
<name>A0ABP8YVE0_9ACTN</name>
<dbReference type="EMBL" id="BAABKN010000015">
    <property type="protein sequence ID" value="GAA4740679.1"/>
    <property type="molecule type" value="Genomic_DNA"/>
</dbReference>
<dbReference type="Gene3D" id="2.60.40.650">
    <property type="match status" value="1"/>
</dbReference>
<keyword evidence="1" id="KW-0472">Membrane</keyword>
<dbReference type="Proteomes" id="UP001499882">
    <property type="component" value="Unassembled WGS sequence"/>
</dbReference>
<feature type="transmembrane region" description="Helical" evidence="1">
    <location>
        <begin position="58"/>
        <end position="75"/>
    </location>
</feature>
<comment type="caution">
    <text evidence="3">The sequence shown here is derived from an EMBL/GenBank/DDBJ whole genome shotgun (WGS) entry which is preliminary data.</text>
</comment>
<dbReference type="SUPFAM" id="SSF81296">
    <property type="entry name" value="E set domains"/>
    <property type="match status" value="1"/>
</dbReference>
<feature type="transmembrane region" description="Helical" evidence="1">
    <location>
        <begin position="108"/>
        <end position="128"/>
    </location>
</feature>
<accession>A0ABP8YVE0</accession>
<feature type="transmembrane region" description="Helical" evidence="1">
    <location>
        <begin position="162"/>
        <end position="184"/>
    </location>
</feature>
<evidence type="ECO:0000259" key="2">
    <source>
        <dbReference type="Pfam" id="PF00174"/>
    </source>
</evidence>
<feature type="transmembrane region" description="Helical" evidence="1">
    <location>
        <begin position="82"/>
        <end position="102"/>
    </location>
</feature>
<dbReference type="PANTHER" id="PTHR19372:SF7">
    <property type="entry name" value="SULFITE OXIDASE, MITOCHONDRIAL"/>
    <property type="match status" value="1"/>
</dbReference>
<keyword evidence="1" id="KW-1133">Transmembrane helix</keyword>
<proteinExistence type="predicted"/>
<dbReference type="PANTHER" id="PTHR19372">
    <property type="entry name" value="SULFITE REDUCTASE"/>
    <property type="match status" value="1"/>
</dbReference>
<gene>
    <name evidence="3" type="ORF">GCM10023350_26450</name>
</gene>
<evidence type="ECO:0000256" key="1">
    <source>
        <dbReference type="SAM" id="Phobius"/>
    </source>
</evidence>
<dbReference type="InterPro" id="IPR000572">
    <property type="entry name" value="OxRdtase_Mopterin-bd_dom"/>
</dbReference>
<evidence type="ECO:0000313" key="3">
    <source>
        <dbReference type="EMBL" id="GAA4740679.1"/>
    </source>
</evidence>
<reference evidence="4" key="1">
    <citation type="journal article" date="2019" name="Int. J. Syst. Evol. Microbiol.">
        <title>The Global Catalogue of Microorganisms (GCM) 10K type strain sequencing project: providing services to taxonomists for standard genome sequencing and annotation.</title>
        <authorList>
            <consortium name="The Broad Institute Genomics Platform"/>
            <consortium name="The Broad Institute Genome Sequencing Center for Infectious Disease"/>
            <person name="Wu L."/>
            <person name="Ma J."/>
        </authorList>
    </citation>
    <scope>NUCLEOTIDE SEQUENCE [LARGE SCALE GENOMIC DNA]</scope>
    <source>
        <strain evidence="4">JCM 18532</strain>
    </source>
</reference>
<organism evidence="3 4">
    <name type="scientific">Nocardioides endophyticus</name>
    <dbReference type="NCBI Taxonomy" id="1353775"/>
    <lineage>
        <taxon>Bacteria</taxon>
        <taxon>Bacillati</taxon>
        <taxon>Actinomycetota</taxon>
        <taxon>Actinomycetes</taxon>
        <taxon>Propionibacteriales</taxon>
        <taxon>Nocardioidaceae</taxon>
        <taxon>Nocardioides</taxon>
    </lineage>
</organism>
<keyword evidence="4" id="KW-1185">Reference proteome</keyword>
<dbReference type="Gene3D" id="3.90.420.10">
    <property type="entry name" value="Oxidoreductase, molybdopterin-binding domain"/>
    <property type="match status" value="1"/>
</dbReference>
<dbReference type="SUPFAM" id="SSF56524">
    <property type="entry name" value="Oxidoreductase molybdopterin-binding domain"/>
    <property type="match status" value="1"/>
</dbReference>
<dbReference type="Pfam" id="PF00174">
    <property type="entry name" value="Oxidored_molyb"/>
    <property type="match status" value="1"/>
</dbReference>
<dbReference type="InterPro" id="IPR014756">
    <property type="entry name" value="Ig_E-set"/>
</dbReference>
<dbReference type="InterPro" id="IPR036374">
    <property type="entry name" value="OxRdtase_Mopterin-bd_sf"/>
</dbReference>
<evidence type="ECO:0000313" key="4">
    <source>
        <dbReference type="Proteomes" id="UP001499882"/>
    </source>
</evidence>